<feature type="binding site" description="in other chain" evidence="7">
    <location>
        <position position="385"/>
    </location>
    <ligand>
        <name>substrate</name>
        <note>ligand shared between homodimeric partners</note>
    </ligand>
</feature>
<feature type="binding site" evidence="8">
    <location>
        <position position="140"/>
    </location>
    <ligand>
        <name>Mn(2+)</name>
        <dbReference type="ChEBI" id="CHEBI:29035"/>
        <label>2</label>
    </ligand>
</feature>
<dbReference type="AlphaFoldDB" id="A0AAW2IDG6"/>
<dbReference type="PANTHER" id="PTHR43270:SF4">
    <property type="entry name" value="CARNOSINE DIPEPTIDASE 2, ISOFORM A"/>
    <property type="match status" value="1"/>
</dbReference>
<keyword evidence="8" id="KW-0464">Manganese</keyword>
<sequence length="516" mass="57998">MNKVGTRYLIKSVLQFHYRYLKRSLCLRIEQVPLEKTKMSLPSTLSELFKYIDSHSTDFINNLRDAVAIKSVSAWPAQRGEVVKMVNWMKGKLESLGVKCELRDIGTQKLHDNTVIPLPPVLLGTLGEDKSKKTVLVYGHLDVQPALKSDGWDTEPFELVEKDGKLYGRGATDDKGPVLGWLNALQAYRGINAEIPVNLKFVFEGMEESGSEGLDELVMSEQNKFLKDVDYVVISDNYWLGTDHPCLTYGLRGVCYFFIEVECAKKDLHSGIYGGCVYEAMPDLIYLMNSLTDNKGQILIEGLMDDVAAVTEAEKSIMQNIKFDVTSFRQEVGTSLLRHDEVKTDLLMNRWRYPSLSLHGIEGAFSEPGAKTVIPSKVIGKFSIRIVPNQTVERVEQVVTEYVKKMWANRRSPNKMNVYMGHGGKHWLSNPFHDNFKAGAKATEHVYKVSPDLTREGGSIPVTLTFEEATKKSVLLLPMGAADDGAHSQNEKINKRNYIEGTKLLGAYLYEVGQLQ</sequence>
<feature type="binding site" evidence="8">
    <location>
        <position position="236"/>
    </location>
    <ligand>
        <name>Mn(2+)</name>
        <dbReference type="ChEBI" id="CHEBI:29035"/>
        <label>2</label>
    </ligand>
</feature>
<reference evidence="11" key="1">
    <citation type="journal article" date="2024" name="Gigascience">
        <title>Chromosome-level genome of the poultry shaft louse Menopon gallinae provides insight into the host-switching and adaptive evolution of parasitic lice.</title>
        <authorList>
            <person name="Xu Y."/>
            <person name="Ma L."/>
            <person name="Liu S."/>
            <person name="Liang Y."/>
            <person name="Liu Q."/>
            <person name="He Z."/>
            <person name="Tian L."/>
            <person name="Duan Y."/>
            <person name="Cai W."/>
            <person name="Li H."/>
            <person name="Song F."/>
        </authorList>
    </citation>
    <scope>NUCLEOTIDE SEQUENCE</scope>
    <source>
        <strain evidence="11">Cailab_2023a</strain>
    </source>
</reference>
<evidence type="ECO:0000256" key="6">
    <source>
        <dbReference type="PIRSR" id="PIRSR037242-1"/>
    </source>
</evidence>
<dbReference type="PROSITE" id="PS00759">
    <property type="entry name" value="ARGE_DAPE_CPG2_2"/>
    <property type="match status" value="1"/>
</dbReference>
<dbReference type="CDD" id="cd05676">
    <property type="entry name" value="M20_dipept_like_CNDP"/>
    <property type="match status" value="1"/>
</dbReference>
<feature type="binding site" description="in other chain" evidence="7">
    <location>
        <position position="487"/>
    </location>
    <ligand>
        <name>substrate</name>
        <note>ligand shared between homodimeric partners</note>
    </ligand>
</feature>
<keyword evidence="4" id="KW-0378">Hydrolase</keyword>
<feature type="active site" description="Proton acceptor" evidence="6">
    <location>
        <position position="207"/>
    </location>
</feature>
<feature type="binding site" evidence="8">
    <location>
        <position position="173"/>
    </location>
    <ligand>
        <name>Mn(2+)</name>
        <dbReference type="ChEBI" id="CHEBI:29035"/>
        <label>2</label>
    </ligand>
</feature>
<dbReference type="Gene3D" id="3.30.70.360">
    <property type="match status" value="1"/>
</dbReference>
<evidence type="ECO:0000256" key="4">
    <source>
        <dbReference type="ARBA" id="ARBA00022801"/>
    </source>
</evidence>
<comment type="caution">
    <text evidence="11">The sequence shown here is derived from an EMBL/GenBank/DDBJ whole genome shotgun (WGS) entry which is preliminary data.</text>
</comment>
<name>A0AAW2IDG6_9NEOP</name>
<feature type="domain" description="Peptidase M20 dimerisation" evidence="10">
    <location>
        <begin position="249"/>
        <end position="406"/>
    </location>
</feature>
<evidence type="ECO:0000259" key="10">
    <source>
        <dbReference type="Pfam" id="PF07687"/>
    </source>
</evidence>
<dbReference type="SUPFAM" id="SSF53187">
    <property type="entry name" value="Zn-dependent exopeptidases"/>
    <property type="match status" value="1"/>
</dbReference>
<feature type="binding site" evidence="8">
    <location>
        <position position="173"/>
    </location>
    <ligand>
        <name>Mn(2+)</name>
        <dbReference type="ChEBI" id="CHEBI:29035"/>
        <label>1</label>
    </ligand>
</feature>
<dbReference type="InterPro" id="IPR011650">
    <property type="entry name" value="Peptidase_M20_dimer"/>
</dbReference>
<feature type="binding site" evidence="8">
    <location>
        <position position="487"/>
    </location>
    <ligand>
        <name>Mn(2+)</name>
        <dbReference type="ChEBI" id="CHEBI:29035"/>
        <label>1</label>
    </ligand>
</feature>
<accession>A0AAW2IDG6</accession>
<dbReference type="EMBL" id="JARGDH010000001">
    <property type="protein sequence ID" value="KAL0280189.1"/>
    <property type="molecule type" value="Genomic_DNA"/>
</dbReference>
<organism evidence="11">
    <name type="scientific">Menopon gallinae</name>
    <name type="common">poultry shaft louse</name>
    <dbReference type="NCBI Taxonomy" id="328185"/>
    <lineage>
        <taxon>Eukaryota</taxon>
        <taxon>Metazoa</taxon>
        <taxon>Ecdysozoa</taxon>
        <taxon>Arthropoda</taxon>
        <taxon>Hexapoda</taxon>
        <taxon>Insecta</taxon>
        <taxon>Pterygota</taxon>
        <taxon>Neoptera</taxon>
        <taxon>Paraneoptera</taxon>
        <taxon>Psocodea</taxon>
        <taxon>Troctomorpha</taxon>
        <taxon>Phthiraptera</taxon>
        <taxon>Amblycera</taxon>
        <taxon>Menoponidae</taxon>
        <taxon>Menopon</taxon>
    </lineage>
</organism>
<evidence type="ECO:0000256" key="7">
    <source>
        <dbReference type="PIRSR" id="PIRSR037242-2"/>
    </source>
</evidence>
<feature type="binding site" evidence="8">
    <location>
        <position position="208"/>
    </location>
    <ligand>
        <name>Mn(2+)</name>
        <dbReference type="ChEBI" id="CHEBI:29035"/>
        <label>1</label>
    </ligand>
</feature>
<evidence type="ECO:0000313" key="11">
    <source>
        <dbReference type="EMBL" id="KAL0280189.1"/>
    </source>
</evidence>
<dbReference type="InterPro" id="IPR051458">
    <property type="entry name" value="Cyt/Met_Dipeptidase"/>
</dbReference>
<feature type="active site" evidence="6">
    <location>
        <position position="142"/>
    </location>
</feature>
<evidence type="ECO:0000256" key="2">
    <source>
        <dbReference type="ARBA" id="ARBA00022670"/>
    </source>
</evidence>
<evidence type="ECO:0000256" key="3">
    <source>
        <dbReference type="ARBA" id="ARBA00022723"/>
    </source>
</evidence>
<dbReference type="Gene3D" id="3.40.630.10">
    <property type="entry name" value="Zn peptidases"/>
    <property type="match status" value="1"/>
</dbReference>
<dbReference type="GO" id="GO:0070573">
    <property type="term" value="F:metallodipeptidase activity"/>
    <property type="evidence" value="ECO:0007669"/>
    <property type="project" value="InterPro"/>
</dbReference>
<dbReference type="Pfam" id="PF07687">
    <property type="entry name" value="M20_dimer"/>
    <property type="match status" value="1"/>
</dbReference>
<evidence type="ECO:0000256" key="5">
    <source>
        <dbReference type="ARBA" id="ARBA00023049"/>
    </source>
</evidence>
<dbReference type="Pfam" id="PF01546">
    <property type="entry name" value="Peptidase_M20"/>
    <property type="match status" value="1"/>
</dbReference>
<feature type="binding site" evidence="7">
    <location>
        <position position="372"/>
    </location>
    <ligand>
        <name>substrate</name>
        <note>ligand shared between homodimeric partners</note>
    </ligand>
</feature>
<feature type="binding site" evidence="7">
    <location>
        <position position="269"/>
    </location>
    <ligand>
        <name>substrate</name>
        <note>ligand shared between homodimeric partners</note>
    </ligand>
</feature>
<comment type="cofactor">
    <cofactor evidence="8">
        <name>Mn(2+)</name>
        <dbReference type="ChEBI" id="CHEBI:29035"/>
    </cofactor>
    <text evidence="8">Binds 2 manganese ions per subunit.</text>
</comment>
<evidence type="ECO:0000256" key="1">
    <source>
        <dbReference type="ARBA" id="ARBA00006247"/>
    </source>
</evidence>
<proteinExistence type="inferred from homology"/>
<evidence type="ECO:0000256" key="8">
    <source>
        <dbReference type="PIRSR" id="PIRSR037242-3"/>
    </source>
</evidence>
<dbReference type="GO" id="GO:0006508">
    <property type="term" value="P:proteolysis"/>
    <property type="evidence" value="ECO:0007669"/>
    <property type="project" value="UniProtKB-KW"/>
</dbReference>
<comment type="similarity">
    <text evidence="1">Belongs to the peptidase M20A family.</text>
</comment>
<feature type="binding site" description="in other chain" evidence="7">
    <location>
        <position position="459"/>
    </location>
    <ligand>
        <name>substrate</name>
        <note>ligand shared between homodimeric partners</note>
    </ligand>
</feature>
<dbReference type="PANTHER" id="PTHR43270">
    <property type="entry name" value="BETA-ALA-HIS DIPEPTIDASE"/>
    <property type="match status" value="1"/>
</dbReference>
<dbReference type="GO" id="GO:0046872">
    <property type="term" value="F:metal ion binding"/>
    <property type="evidence" value="ECO:0007669"/>
    <property type="project" value="UniProtKB-KW"/>
</dbReference>
<dbReference type="InterPro" id="IPR017153">
    <property type="entry name" value="CNDP/DUG1"/>
</dbReference>
<keyword evidence="5" id="KW-0482">Metalloprotease</keyword>
<keyword evidence="2" id="KW-0645">Protease</keyword>
<evidence type="ECO:0000256" key="9">
    <source>
        <dbReference type="PIRSR" id="PIRSR037242-4"/>
    </source>
</evidence>
<feature type="site" description="Important for catalytic activity" evidence="9">
    <location>
        <position position="269"/>
    </location>
</feature>
<feature type="binding site" description="in other chain" evidence="7">
    <location>
        <position position="236"/>
    </location>
    <ligand>
        <name>substrate</name>
        <note>ligand shared between homodimeric partners</note>
    </ligand>
</feature>
<protein>
    <recommendedName>
        <fullName evidence="10">Peptidase M20 dimerisation domain-containing protein</fullName>
    </recommendedName>
</protein>
<gene>
    <name evidence="11" type="ORF">PYX00_001562</name>
</gene>
<dbReference type="InterPro" id="IPR001261">
    <property type="entry name" value="ArgE/DapE_CS"/>
</dbReference>
<keyword evidence="3 8" id="KW-0479">Metal-binding</keyword>
<dbReference type="InterPro" id="IPR002933">
    <property type="entry name" value="Peptidase_M20"/>
</dbReference>
<dbReference type="PIRSF" id="PIRSF037242">
    <property type="entry name" value="CNDP_dipeptidase"/>
    <property type="match status" value="1"/>
</dbReference>